<evidence type="ECO:0000256" key="2">
    <source>
        <dbReference type="ARBA" id="ARBA00006175"/>
    </source>
</evidence>
<keyword evidence="4" id="KW-1003">Cell membrane</keyword>
<evidence type="ECO:0000256" key="8">
    <source>
        <dbReference type="RuleBase" id="RU000477"/>
    </source>
</evidence>
<dbReference type="InterPro" id="IPR000425">
    <property type="entry name" value="MIP"/>
</dbReference>
<keyword evidence="7 9" id="KW-0472">Membrane</keyword>
<gene>
    <name evidence="10" type="ORF">EMPS_09456</name>
</gene>
<keyword evidence="11" id="KW-1185">Reference proteome</keyword>
<reference evidence="10" key="1">
    <citation type="submission" date="2021-11" db="EMBL/GenBank/DDBJ databases">
        <authorList>
            <person name="Herlambang A."/>
            <person name="Guo Y."/>
            <person name="Takashima Y."/>
            <person name="Nishizawa T."/>
        </authorList>
    </citation>
    <scope>NUCLEOTIDE SEQUENCE</scope>
    <source>
        <strain evidence="10">E1425</strain>
    </source>
</reference>
<dbReference type="GO" id="GO:0015250">
    <property type="term" value="F:water channel activity"/>
    <property type="evidence" value="ECO:0007669"/>
    <property type="project" value="TreeGrafter"/>
</dbReference>
<evidence type="ECO:0000256" key="4">
    <source>
        <dbReference type="ARBA" id="ARBA00022475"/>
    </source>
</evidence>
<feature type="transmembrane region" description="Helical" evidence="9">
    <location>
        <begin position="155"/>
        <end position="174"/>
    </location>
</feature>
<evidence type="ECO:0000256" key="5">
    <source>
        <dbReference type="ARBA" id="ARBA00022692"/>
    </source>
</evidence>
<dbReference type="PANTHER" id="PTHR19139:SF199">
    <property type="entry name" value="MIP17260P"/>
    <property type="match status" value="1"/>
</dbReference>
<keyword evidence="5 8" id="KW-0812">Transmembrane</keyword>
<feature type="transmembrane region" description="Helical" evidence="9">
    <location>
        <begin position="87"/>
        <end position="107"/>
    </location>
</feature>
<comment type="caution">
    <text evidence="10">The sequence shown here is derived from an EMBL/GenBank/DDBJ whole genome shotgun (WGS) entry which is preliminary data.</text>
</comment>
<dbReference type="Proteomes" id="UP000827284">
    <property type="component" value="Unassembled WGS sequence"/>
</dbReference>
<dbReference type="AlphaFoldDB" id="A0A9P3HI76"/>
<dbReference type="InterPro" id="IPR022357">
    <property type="entry name" value="MIP_CS"/>
</dbReference>
<keyword evidence="3 8" id="KW-0813">Transport</keyword>
<feature type="transmembrane region" description="Helical" evidence="9">
    <location>
        <begin position="46"/>
        <end position="66"/>
    </location>
</feature>
<evidence type="ECO:0000313" key="11">
    <source>
        <dbReference type="Proteomes" id="UP000827284"/>
    </source>
</evidence>
<dbReference type="PRINTS" id="PR00783">
    <property type="entry name" value="MINTRINSICP"/>
</dbReference>
<proteinExistence type="inferred from homology"/>
<reference evidence="10" key="2">
    <citation type="journal article" date="2022" name="Microbiol. Resour. Announc.">
        <title>Whole-Genome Sequence of Entomortierella parvispora E1425, a Mucoromycotan Fungus Associated with Burkholderiaceae-Related Endosymbiotic Bacteria.</title>
        <authorList>
            <person name="Herlambang A."/>
            <person name="Guo Y."/>
            <person name="Takashima Y."/>
            <person name="Narisawa K."/>
            <person name="Ohta H."/>
            <person name="Nishizawa T."/>
        </authorList>
    </citation>
    <scope>NUCLEOTIDE SEQUENCE</scope>
    <source>
        <strain evidence="10">E1425</strain>
    </source>
</reference>
<name>A0A9P3HI76_9FUNG</name>
<feature type="transmembrane region" description="Helical" evidence="9">
    <location>
        <begin position="127"/>
        <end position="148"/>
    </location>
</feature>
<protein>
    <submittedName>
        <fullName evidence="10">Aquaporin rerated protein, other eukaryote</fullName>
    </submittedName>
</protein>
<comment type="subcellular location">
    <subcellularLocation>
        <location evidence="1">Cell membrane</location>
        <topology evidence="1">Multi-pass membrane protein</topology>
    </subcellularLocation>
</comment>
<feature type="transmembrane region" description="Helical" evidence="9">
    <location>
        <begin position="7"/>
        <end position="26"/>
    </location>
</feature>
<evidence type="ECO:0000256" key="1">
    <source>
        <dbReference type="ARBA" id="ARBA00004651"/>
    </source>
</evidence>
<dbReference type="GO" id="GO:0005886">
    <property type="term" value="C:plasma membrane"/>
    <property type="evidence" value="ECO:0007669"/>
    <property type="project" value="UniProtKB-SubCell"/>
</dbReference>
<dbReference type="SUPFAM" id="SSF81338">
    <property type="entry name" value="Aquaporin-like"/>
    <property type="match status" value="1"/>
</dbReference>
<dbReference type="InterPro" id="IPR023271">
    <property type="entry name" value="Aquaporin-like"/>
</dbReference>
<evidence type="ECO:0000256" key="7">
    <source>
        <dbReference type="ARBA" id="ARBA00023136"/>
    </source>
</evidence>
<dbReference type="Pfam" id="PF00230">
    <property type="entry name" value="MIP"/>
    <property type="match status" value="1"/>
</dbReference>
<dbReference type="Gene3D" id="1.20.1080.10">
    <property type="entry name" value="Glycerol uptake facilitator protein"/>
    <property type="match status" value="1"/>
</dbReference>
<evidence type="ECO:0000256" key="9">
    <source>
        <dbReference type="SAM" id="Phobius"/>
    </source>
</evidence>
<comment type="similarity">
    <text evidence="2 8">Belongs to the MIP/aquaporin (TC 1.A.8) family.</text>
</comment>
<evidence type="ECO:0000313" key="10">
    <source>
        <dbReference type="EMBL" id="GJJ77097.1"/>
    </source>
</evidence>
<keyword evidence="6 9" id="KW-1133">Transmembrane helix</keyword>
<feature type="transmembrane region" description="Helical" evidence="9">
    <location>
        <begin position="202"/>
        <end position="222"/>
    </location>
</feature>
<dbReference type="OrthoDB" id="3222at2759"/>
<accession>A0A9P3HI76</accession>
<organism evidence="10 11">
    <name type="scientific">Entomortierella parvispora</name>
    <dbReference type="NCBI Taxonomy" id="205924"/>
    <lineage>
        <taxon>Eukaryota</taxon>
        <taxon>Fungi</taxon>
        <taxon>Fungi incertae sedis</taxon>
        <taxon>Mucoromycota</taxon>
        <taxon>Mortierellomycotina</taxon>
        <taxon>Mortierellomycetes</taxon>
        <taxon>Mortierellales</taxon>
        <taxon>Mortierellaceae</taxon>
        <taxon>Entomortierella</taxon>
    </lineage>
</organism>
<dbReference type="InterPro" id="IPR034294">
    <property type="entry name" value="Aquaporin_transptr"/>
</dbReference>
<dbReference type="EMBL" id="BQFW01000013">
    <property type="protein sequence ID" value="GJJ77097.1"/>
    <property type="molecule type" value="Genomic_DNA"/>
</dbReference>
<evidence type="ECO:0000256" key="6">
    <source>
        <dbReference type="ARBA" id="ARBA00022989"/>
    </source>
</evidence>
<sequence>MSNVKGWCVQSLAEFIGTAMYMYLAIGGADSVTRGVTGTASSLGQAFAFGFGLLVTAWAFFRISGAQFNPAVTLSALITGHISVPKAALYVISQLLGAMLGVALVRGTTPSTESIGQVNALNNGESIARGFFLEFFLTTILCFVYHLVVHEKNRSTFMAALPYGLTIFSCHLFATRYTNASINPARAFGTSIAARSFAREHWIYWFGPLCGAILAAALYILFRFVDYDQYSAGIDAENEAQYQRAQAAVHGGSNMTNSNNNQVNYNDQYNSNVGNAYVNRGPDGTTTTTNAY</sequence>
<evidence type="ECO:0000256" key="3">
    <source>
        <dbReference type="ARBA" id="ARBA00022448"/>
    </source>
</evidence>
<dbReference type="PROSITE" id="PS00221">
    <property type="entry name" value="MIP"/>
    <property type="match status" value="1"/>
</dbReference>
<dbReference type="PANTHER" id="PTHR19139">
    <property type="entry name" value="AQUAPORIN TRANSPORTER"/>
    <property type="match status" value="1"/>
</dbReference>